<organism evidence="1 2">
    <name type="scientific">Araneus ventricosus</name>
    <name type="common">Orbweaver spider</name>
    <name type="synonym">Epeira ventricosa</name>
    <dbReference type="NCBI Taxonomy" id="182803"/>
    <lineage>
        <taxon>Eukaryota</taxon>
        <taxon>Metazoa</taxon>
        <taxon>Ecdysozoa</taxon>
        <taxon>Arthropoda</taxon>
        <taxon>Chelicerata</taxon>
        <taxon>Arachnida</taxon>
        <taxon>Araneae</taxon>
        <taxon>Araneomorphae</taxon>
        <taxon>Entelegynae</taxon>
        <taxon>Araneoidea</taxon>
        <taxon>Araneidae</taxon>
        <taxon>Araneus</taxon>
    </lineage>
</organism>
<evidence type="ECO:0000313" key="1">
    <source>
        <dbReference type="EMBL" id="GBN39125.1"/>
    </source>
</evidence>
<dbReference type="Proteomes" id="UP000499080">
    <property type="component" value="Unassembled WGS sequence"/>
</dbReference>
<evidence type="ECO:0000313" key="2">
    <source>
        <dbReference type="Proteomes" id="UP000499080"/>
    </source>
</evidence>
<sequence length="312" mass="36074">MYELYLQQCCIEKITAVRKSIFYRIFVTEFNLRFHSPKGDRCDLCEKFKVSKQTQTLTDDIKYEYDVPQTSKMNMGEVRNEEKKNKDLPLLLFHVQNVIPTPHVNISSLFYLRKLNIYNLIEYYTPTKQVYCALRSENLSGRAGNDIASAFHKILTVLTEENDITELITWSDSCVPQNRNSIISNSVLHFLKDSPQVKSVSMKYSLPGHSCVLEVDSGHSNIEKAINKTDFYFPIGLVRILKQVNPRHPYRVIQMRPDDLKDFQGTAKLLNYKFAPFTSTAILKFSRTLHTVNFKASHDNLEPENSANIKFA</sequence>
<reference evidence="1 2" key="1">
    <citation type="journal article" date="2019" name="Sci. Rep.">
        <title>Orb-weaving spider Araneus ventricosus genome elucidates the spidroin gene catalogue.</title>
        <authorList>
            <person name="Kono N."/>
            <person name="Nakamura H."/>
            <person name="Ohtoshi R."/>
            <person name="Moran D.A.P."/>
            <person name="Shinohara A."/>
            <person name="Yoshida Y."/>
            <person name="Fujiwara M."/>
            <person name="Mori M."/>
            <person name="Tomita M."/>
            <person name="Arakawa K."/>
        </authorList>
    </citation>
    <scope>NUCLEOTIDE SEQUENCE [LARGE SCALE GENOMIC DNA]</scope>
</reference>
<dbReference type="PANTHER" id="PTHR10773">
    <property type="entry name" value="DNA-DIRECTED RNA POLYMERASES I, II, AND III SUBUNIT RPABC2"/>
    <property type="match status" value="1"/>
</dbReference>
<dbReference type="AlphaFoldDB" id="A0A4Y2NHZ8"/>
<proteinExistence type="predicted"/>
<keyword evidence="2" id="KW-1185">Reference proteome</keyword>
<accession>A0A4Y2NHZ8</accession>
<name>A0A4Y2NHZ8_ARAVE</name>
<gene>
    <name evidence="1" type="ORF">AVEN_39210_1</name>
</gene>
<protein>
    <submittedName>
        <fullName evidence="1">Uncharacterized protein</fullName>
    </submittedName>
</protein>
<comment type="caution">
    <text evidence="1">The sequence shown here is derived from an EMBL/GenBank/DDBJ whole genome shotgun (WGS) entry which is preliminary data.</text>
</comment>
<dbReference type="EMBL" id="BGPR01009292">
    <property type="protein sequence ID" value="GBN39125.1"/>
    <property type="molecule type" value="Genomic_DNA"/>
</dbReference>
<dbReference type="PANTHER" id="PTHR10773:SF19">
    <property type="match status" value="1"/>
</dbReference>
<dbReference type="OrthoDB" id="6774547at2759"/>